<dbReference type="GO" id="GO:0070131">
    <property type="term" value="P:positive regulation of mitochondrial translation"/>
    <property type="evidence" value="ECO:0007669"/>
    <property type="project" value="TreeGrafter"/>
</dbReference>
<dbReference type="PANTHER" id="PTHR16255">
    <property type="entry name" value="REQUIRED FOR MEIOTIC NUCLEAR DIVISION PROTEIN 1 HOMOLOG"/>
    <property type="match status" value="1"/>
</dbReference>
<proteinExistence type="inferred from homology"/>
<feature type="chain" id="PRO_5041994970" description="DUF155 domain-containing protein" evidence="3">
    <location>
        <begin position="18"/>
        <end position="461"/>
    </location>
</feature>
<dbReference type="Pfam" id="PF02582">
    <property type="entry name" value="DUF155"/>
    <property type="match status" value="1"/>
</dbReference>
<gene>
    <name evidence="5" type="ORF">JOQ06_000789</name>
</gene>
<dbReference type="PANTHER" id="PTHR16255:SF1">
    <property type="entry name" value="REQUIRED FOR MEIOTIC NUCLEAR DIVISION PROTEIN 1 HOMOLOG"/>
    <property type="match status" value="1"/>
</dbReference>
<feature type="signal peptide" evidence="3">
    <location>
        <begin position="1"/>
        <end position="17"/>
    </location>
</feature>
<evidence type="ECO:0000256" key="3">
    <source>
        <dbReference type="SAM" id="SignalP"/>
    </source>
</evidence>
<dbReference type="InterPro" id="IPR003734">
    <property type="entry name" value="DUF155"/>
</dbReference>
<feature type="compositionally biased region" description="Low complexity" evidence="2">
    <location>
        <begin position="131"/>
        <end position="142"/>
    </location>
</feature>
<organism evidence="5 6">
    <name type="scientific">Pogonophryne albipinna</name>
    <dbReference type="NCBI Taxonomy" id="1090488"/>
    <lineage>
        <taxon>Eukaryota</taxon>
        <taxon>Metazoa</taxon>
        <taxon>Chordata</taxon>
        <taxon>Craniata</taxon>
        <taxon>Vertebrata</taxon>
        <taxon>Euteleostomi</taxon>
        <taxon>Actinopterygii</taxon>
        <taxon>Neopterygii</taxon>
        <taxon>Teleostei</taxon>
        <taxon>Neoteleostei</taxon>
        <taxon>Acanthomorphata</taxon>
        <taxon>Eupercaria</taxon>
        <taxon>Perciformes</taxon>
        <taxon>Notothenioidei</taxon>
        <taxon>Pogonophryne</taxon>
    </lineage>
</organism>
<evidence type="ECO:0000256" key="1">
    <source>
        <dbReference type="ARBA" id="ARBA00008306"/>
    </source>
</evidence>
<evidence type="ECO:0000313" key="5">
    <source>
        <dbReference type="EMBL" id="KAJ4921309.1"/>
    </source>
</evidence>
<accession>A0AAD6AAG1</accession>
<reference evidence="5" key="1">
    <citation type="submission" date="2022-11" db="EMBL/GenBank/DDBJ databases">
        <title>Chromosome-level genome of Pogonophryne albipinna.</title>
        <authorList>
            <person name="Jo E."/>
        </authorList>
    </citation>
    <scope>NUCLEOTIDE SEQUENCE</scope>
    <source>
        <strain evidence="5">SGF0006</strain>
        <tissue evidence="5">Muscle</tissue>
    </source>
</reference>
<dbReference type="AlphaFoldDB" id="A0AAD6AAG1"/>
<comment type="caution">
    <text evidence="5">The sequence shown here is derived from an EMBL/GenBank/DDBJ whole genome shotgun (WGS) entry which is preliminary data.</text>
</comment>
<feature type="compositionally biased region" description="Low complexity" evidence="2">
    <location>
        <begin position="91"/>
        <end position="102"/>
    </location>
</feature>
<evidence type="ECO:0000313" key="6">
    <source>
        <dbReference type="Proteomes" id="UP001219934"/>
    </source>
</evidence>
<feature type="region of interest" description="Disordered" evidence="2">
    <location>
        <begin position="90"/>
        <end position="148"/>
    </location>
</feature>
<dbReference type="InterPro" id="IPR051624">
    <property type="entry name" value="RMD1/Sad1-interacting"/>
</dbReference>
<feature type="compositionally biased region" description="Polar residues" evidence="2">
    <location>
        <begin position="189"/>
        <end position="200"/>
    </location>
</feature>
<protein>
    <recommendedName>
        <fullName evidence="4">DUF155 domain-containing protein</fullName>
    </recommendedName>
</protein>
<name>A0AAD6AAG1_9TELE</name>
<keyword evidence="6" id="KW-1185">Reference proteome</keyword>
<comment type="similarity">
    <text evidence="1">Belongs to the RMD1/sif2 family.</text>
</comment>
<feature type="region of interest" description="Disordered" evidence="2">
    <location>
        <begin position="173"/>
        <end position="202"/>
    </location>
</feature>
<sequence>MLLRSLWCMLGARLPAGRTPVFLCGSSTIRTLSSQSLHVDSLQRHVRRPESPLLSVPSLSVPQRHVRRPESPLLSVPSLSVPQRHVRRPESPLLSVPSLSVPQRHVRHPESPVLSVSSLSVPQRHVRRPESPLLSVSSLSVPQRHVRRSESPVLSGIQRCFYSPDIVKSILKSPAAVPGKRAPKGPRTKQPSRTNQPSSSVDEDTMRCIAFATADQYHLPTLCHDLISHGFTEINLPRDDNALMFLFREGSVVFWNVEDKTMKRVLRILERHEIQPYEVALVGNTKLERGDFMLSDMIDQSEAVLEKFAFSNALCLSVKLAIWEDSLDNFVESIQSIPETLKSGRRVKLSSAEVMKKIGELFTLRHCINLRSDLLLTPDFYWDRENLEKLYDKTCQFLNINRRVNVVNQKLEHCSQLTDLMRSHLSEKHSLRLEWMIIILITIEAIGPPAGGALLCMHEDG</sequence>
<evidence type="ECO:0000256" key="2">
    <source>
        <dbReference type="SAM" id="MobiDB-lite"/>
    </source>
</evidence>
<feature type="compositionally biased region" description="Low complexity" evidence="2">
    <location>
        <begin position="111"/>
        <end position="122"/>
    </location>
</feature>
<dbReference type="EMBL" id="JAPTMU010000129">
    <property type="protein sequence ID" value="KAJ4921309.1"/>
    <property type="molecule type" value="Genomic_DNA"/>
</dbReference>
<keyword evidence="3" id="KW-0732">Signal</keyword>
<dbReference type="GO" id="GO:0005739">
    <property type="term" value="C:mitochondrion"/>
    <property type="evidence" value="ECO:0007669"/>
    <property type="project" value="UniProtKB-ARBA"/>
</dbReference>
<evidence type="ECO:0000259" key="4">
    <source>
        <dbReference type="Pfam" id="PF02582"/>
    </source>
</evidence>
<feature type="domain" description="DUF155" evidence="4">
    <location>
        <begin position="244"/>
        <end position="408"/>
    </location>
</feature>
<dbReference type="Proteomes" id="UP001219934">
    <property type="component" value="Unassembled WGS sequence"/>
</dbReference>